<comment type="similarity">
    <text evidence="1 6">Belongs to the aldehyde dehydrogenase family.</text>
</comment>
<evidence type="ECO:0000256" key="2">
    <source>
        <dbReference type="ARBA" id="ARBA00023002"/>
    </source>
</evidence>
<dbReference type="Gene3D" id="3.40.309.10">
    <property type="entry name" value="Aldehyde Dehydrogenase, Chain A, domain 2"/>
    <property type="match status" value="1"/>
</dbReference>
<evidence type="ECO:0000256" key="5">
    <source>
        <dbReference type="PROSITE-ProRule" id="PRU10007"/>
    </source>
</evidence>
<dbReference type="RefSeq" id="WP_179668971.1">
    <property type="nucleotide sequence ID" value="NZ_JACCFP010000001.1"/>
</dbReference>
<feature type="domain" description="Aldehyde dehydrogenase" evidence="7">
    <location>
        <begin position="14"/>
        <end position="477"/>
    </location>
</feature>
<dbReference type="EC" id="1.2.1.3" evidence="3"/>
<dbReference type="AlphaFoldDB" id="A0A853C5T7"/>
<comment type="caution">
    <text evidence="8">The sequence shown here is derived from an EMBL/GenBank/DDBJ whole genome shotgun (WGS) entry which is preliminary data.</text>
</comment>
<dbReference type="FunFam" id="3.40.605.10:FF:000007">
    <property type="entry name" value="NAD/NADP-dependent betaine aldehyde dehydrogenase"/>
    <property type="match status" value="1"/>
</dbReference>
<reference evidence="8 9" key="1">
    <citation type="submission" date="2020-07" db="EMBL/GenBank/DDBJ databases">
        <title>Sequencing the genomes of 1000 actinobacteria strains.</title>
        <authorList>
            <person name="Klenk H.-P."/>
        </authorList>
    </citation>
    <scope>NUCLEOTIDE SEQUENCE [LARGE SCALE GENOMIC DNA]</scope>
    <source>
        <strain evidence="8 9">DSM 103833</strain>
    </source>
</reference>
<evidence type="ECO:0000256" key="6">
    <source>
        <dbReference type="RuleBase" id="RU003345"/>
    </source>
</evidence>
<dbReference type="PROSITE" id="PS00070">
    <property type="entry name" value="ALDEHYDE_DEHYDR_CYS"/>
    <property type="match status" value="1"/>
</dbReference>
<dbReference type="Proteomes" id="UP000530424">
    <property type="component" value="Unassembled WGS sequence"/>
</dbReference>
<dbReference type="InterPro" id="IPR015590">
    <property type="entry name" value="Aldehyde_DH_dom"/>
</dbReference>
<keyword evidence="2 6" id="KW-0560">Oxidoreductase</keyword>
<evidence type="ECO:0000256" key="1">
    <source>
        <dbReference type="ARBA" id="ARBA00009986"/>
    </source>
</evidence>
<gene>
    <name evidence="8" type="ORF">HNR19_003327</name>
</gene>
<protein>
    <recommendedName>
        <fullName evidence="3">aldehyde dehydrogenase (NAD(+))</fullName>
        <ecNumber evidence="3">1.2.1.3</ecNumber>
    </recommendedName>
</protein>
<evidence type="ECO:0000313" key="8">
    <source>
        <dbReference type="EMBL" id="NYJ02629.1"/>
    </source>
</evidence>
<evidence type="ECO:0000256" key="4">
    <source>
        <dbReference type="ARBA" id="ARBA00049194"/>
    </source>
</evidence>
<dbReference type="InterPro" id="IPR016161">
    <property type="entry name" value="Ald_DH/histidinol_DH"/>
</dbReference>
<evidence type="ECO:0000313" key="9">
    <source>
        <dbReference type="Proteomes" id="UP000530424"/>
    </source>
</evidence>
<dbReference type="PANTHER" id="PTHR42804:SF1">
    <property type="entry name" value="ALDEHYDE DEHYDROGENASE-RELATED"/>
    <property type="match status" value="1"/>
</dbReference>
<keyword evidence="9" id="KW-1185">Reference proteome</keyword>
<organism evidence="8 9">
    <name type="scientific">Nocardioides thalensis</name>
    <dbReference type="NCBI Taxonomy" id="1914755"/>
    <lineage>
        <taxon>Bacteria</taxon>
        <taxon>Bacillati</taxon>
        <taxon>Actinomycetota</taxon>
        <taxon>Actinomycetes</taxon>
        <taxon>Propionibacteriales</taxon>
        <taxon>Nocardioidaceae</taxon>
        <taxon>Nocardioides</taxon>
    </lineage>
</organism>
<accession>A0A853C5T7</accession>
<dbReference type="InterPro" id="IPR016163">
    <property type="entry name" value="Ald_DH_C"/>
</dbReference>
<comment type="catalytic activity">
    <reaction evidence="4">
        <text>an aldehyde + NAD(+) + H2O = a carboxylate + NADH + 2 H(+)</text>
        <dbReference type="Rhea" id="RHEA:16185"/>
        <dbReference type="ChEBI" id="CHEBI:15377"/>
        <dbReference type="ChEBI" id="CHEBI:15378"/>
        <dbReference type="ChEBI" id="CHEBI:17478"/>
        <dbReference type="ChEBI" id="CHEBI:29067"/>
        <dbReference type="ChEBI" id="CHEBI:57540"/>
        <dbReference type="ChEBI" id="CHEBI:57945"/>
        <dbReference type="EC" id="1.2.1.3"/>
    </reaction>
</comment>
<dbReference type="InterPro" id="IPR029510">
    <property type="entry name" value="Ald_DH_CS_GLU"/>
</dbReference>
<dbReference type="InterPro" id="IPR016160">
    <property type="entry name" value="Ald_DH_CS_CYS"/>
</dbReference>
<dbReference type="Pfam" id="PF00171">
    <property type="entry name" value="Aldedh"/>
    <property type="match status" value="1"/>
</dbReference>
<dbReference type="CDD" id="cd07139">
    <property type="entry name" value="ALDH_AldA-Rv0768"/>
    <property type="match status" value="1"/>
</dbReference>
<dbReference type="InterPro" id="IPR016162">
    <property type="entry name" value="Ald_DH_N"/>
</dbReference>
<dbReference type="Gene3D" id="3.40.605.10">
    <property type="entry name" value="Aldehyde Dehydrogenase, Chain A, domain 1"/>
    <property type="match status" value="1"/>
</dbReference>
<dbReference type="SUPFAM" id="SSF53720">
    <property type="entry name" value="ALDH-like"/>
    <property type="match status" value="1"/>
</dbReference>
<proteinExistence type="inferred from homology"/>
<dbReference type="PROSITE" id="PS00687">
    <property type="entry name" value="ALDEHYDE_DEHYDR_GLU"/>
    <property type="match status" value="1"/>
</dbReference>
<feature type="active site" evidence="5">
    <location>
        <position position="252"/>
    </location>
</feature>
<dbReference type="GO" id="GO:0004029">
    <property type="term" value="F:aldehyde dehydrogenase (NAD+) activity"/>
    <property type="evidence" value="ECO:0007669"/>
    <property type="project" value="UniProtKB-EC"/>
</dbReference>
<dbReference type="EMBL" id="JACCFP010000001">
    <property type="protein sequence ID" value="NYJ02629.1"/>
    <property type="molecule type" value="Genomic_DNA"/>
</dbReference>
<dbReference type="PANTHER" id="PTHR42804">
    <property type="entry name" value="ALDEHYDE DEHYDROGENASE"/>
    <property type="match status" value="1"/>
</dbReference>
<evidence type="ECO:0000259" key="7">
    <source>
        <dbReference type="Pfam" id="PF00171"/>
    </source>
</evidence>
<dbReference type="FunFam" id="3.40.309.10:FF:000012">
    <property type="entry name" value="Betaine aldehyde dehydrogenase"/>
    <property type="match status" value="1"/>
</dbReference>
<name>A0A853C5T7_9ACTN</name>
<sequence length="484" mass="51454">MTLDRDALFIDGEWAKPATDQQLEVVSPHTEQVVARVPEGTTADIDAAVAAARRAFDEGPWPRMSPQERIDVVQAFSGLYAAKLGEMAEIISTEMGSPISFSNLAQSPAPWMQIEAFLTIAREFPWESTRPGALGADVMVRHEPVGVVAAIPPWNVPQFTIMSKVVPALLAGCTVVVKPAPETPLDGYLMAELLQEAGVPPGVVNIVAAGREAGEHLVSHPGVDKVAFTGSTAAGRRIGAICGEQLKRCSLELGGKSAAIVLDDADLTTTLEGLKFVGVMNSGQACVAQTRVLVSRDRHDEFAAQLASAIGGMKVGDPLDPATEIGPMVAQRQQERVEKYIALGQEEGAELLTGGLGMPEGLTSGWYVRPTVFAGVDNRMRIAQEEIFGPVLSVIPYDDVDDAVRIANDSDYGLAGTVWTADQEAGLDVARRVRTGTYGVNTYTMDFAAPFGGFKASGVGREFGPEGLAQYTELKSVYLSAPPM</sequence>
<evidence type="ECO:0000256" key="3">
    <source>
        <dbReference type="ARBA" id="ARBA00024226"/>
    </source>
</evidence>